<dbReference type="InterPro" id="IPR051459">
    <property type="entry name" value="Cytochrome_c-type_DH"/>
</dbReference>
<keyword evidence="2 4" id="KW-0479">Metal-binding</keyword>
<protein>
    <submittedName>
        <fullName evidence="6">Cytochrome c family protein</fullName>
    </submittedName>
</protein>
<dbReference type="KEGG" id="fae:FAES_1272"/>
<keyword evidence="3 4" id="KW-0408">Iron</keyword>
<dbReference type="OrthoDB" id="9809720at2"/>
<dbReference type="AlphaFoldDB" id="I0K579"/>
<dbReference type="eggNOG" id="COG2010">
    <property type="taxonomic scope" value="Bacteria"/>
</dbReference>
<accession>I0K579</accession>
<dbReference type="InterPro" id="IPR009056">
    <property type="entry name" value="Cyt_c-like_dom"/>
</dbReference>
<evidence type="ECO:0000256" key="3">
    <source>
        <dbReference type="ARBA" id="ARBA00023004"/>
    </source>
</evidence>
<sequence length="332" mass="36064">MKRALRIVGVLLLGLIVVAGAGLAYVKWALPNVGEAPQLTIQADSAQIAHGRYLANHVALCVDCHSTRDWTKLNGPMVAGTEGKGGEGFLRTMGFPGNFYARNITPAHLGDWTDGELYRAITTGVSRDGRALFPVMPYLNYARMDPRDIKAIIAYVRSLQPIKNTSIPAPEVDFPVNFILNTMPKPAEPGTRPDPSDKLAYGRYLTTFANCSDCHTPVDGQGQPLPGKFMAGGREFPMPGGTVRSANLTPDHTGLMHYTEDAFVAKFKSYADPATQHVAVGEDGYNSIMPWAMYAGMTESDLRAIYTYLKTLTPVPNTVTKFTPKGNVLAAR</sequence>
<dbReference type="GO" id="GO:0009055">
    <property type="term" value="F:electron transfer activity"/>
    <property type="evidence" value="ECO:0007669"/>
    <property type="project" value="InterPro"/>
</dbReference>
<proteinExistence type="predicted"/>
<dbReference type="PANTHER" id="PTHR35008">
    <property type="entry name" value="BLL4482 PROTEIN-RELATED"/>
    <property type="match status" value="1"/>
</dbReference>
<evidence type="ECO:0000256" key="4">
    <source>
        <dbReference type="PROSITE-ProRule" id="PRU00433"/>
    </source>
</evidence>
<dbReference type="PROSITE" id="PS51007">
    <property type="entry name" value="CYTC"/>
    <property type="match status" value="2"/>
</dbReference>
<dbReference type="Proteomes" id="UP000011058">
    <property type="component" value="Chromosome"/>
</dbReference>
<dbReference type="Pfam" id="PF00034">
    <property type="entry name" value="Cytochrom_C"/>
    <property type="match status" value="1"/>
</dbReference>
<dbReference type="RefSeq" id="WP_015330381.1">
    <property type="nucleotide sequence ID" value="NC_020054.1"/>
</dbReference>
<evidence type="ECO:0000256" key="1">
    <source>
        <dbReference type="ARBA" id="ARBA00022617"/>
    </source>
</evidence>
<keyword evidence="1 4" id="KW-0349">Heme</keyword>
<dbReference type="HOGENOM" id="CLU_028594_2_0_10"/>
<reference evidence="6 7" key="1">
    <citation type="journal article" date="2012" name="J. Bacteriol.">
        <title>Genome Sequence of Fibrella aestuarina BUZ 2T, a Filamentous Marine Bacterium.</title>
        <authorList>
            <person name="Filippini M."/>
            <person name="Qi W."/>
            <person name="Blom J."/>
            <person name="Goesmann A."/>
            <person name="Smits T.H."/>
            <person name="Bagheri H.C."/>
        </authorList>
    </citation>
    <scope>NUCLEOTIDE SEQUENCE [LARGE SCALE GENOMIC DNA]</scope>
    <source>
        <strain evidence="7">BUZ 2T</strain>
    </source>
</reference>
<evidence type="ECO:0000313" key="6">
    <source>
        <dbReference type="EMBL" id="CCG99282.1"/>
    </source>
</evidence>
<gene>
    <name evidence="6" type="ORF">FAES_1272</name>
</gene>
<keyword evidence="7" id="KW-1185">Reference proteome</keyword>
<dbReference type="STRING" id="1166018.FAES_1272"/>
<evidence type="ECO:0000259" key="5">
    <source>
        <dbReference type="PROSITE" id="PS51007"/>
    </source>
</evidence>
<dbReference type="PANTHER" id="PTHR35008:SF8">
    <property type="entry name" value="ALCOHOL DEHYDROGENASE CYTOCHROME C SUBUNIT"/>
    <property type="match status" value="1"/>
</dbReference>
<name>I0K579_9BACT</name>
<evidence type="ECO:0000256" key="2">
    <source>
        <dbReference type="ARBA" id="ARBA00022723"/>
    </source>
</evidence>
<feature type="domain" description="Cytochrome c" evidence="5">
    <location>
        <begin position="46"/>
        <end position="160"/>
    </location>
</feature>
<dbReference type="GO" id="GO:0046872">
    <property type="term" value="F:metal ion binding"/>
    <property type="evidence" value="ECO:0007669"/>
    <property type="project" value="UniProtKB-KW"/>
</dbReference>
<dbReference type="InterPro" id="IPR036909">
    <property type="entry name" value="Cyt_c-like_dom_sf"/>
</dbReference>
<organism evidence="6 7">
    <name type="scientific">Fibrella aestuarina BUZ 2</name>
    <dbReference type="NCBI Taxonomy" id="1166018"/>
    <lineage>
        <taxon>Bacteria</taxon>
        <taxon>Pseudomonadati</taxon>
        <taxon>Bacteroidota</taxon>
        <taxon>Cytophagia</taxon>
        <taxon>Cytophagales</taxon>
        <taxon>Spirosomataceae</taxon>
        <taxon>Fibrella</taxon>
    </lineage>
</organism>
<dbReference type="Gene3D" id="1.10.760.10">
    <property type="entry name" value="Cytochrome c-like domain"/>
    <property type="match status" value="2"/>
</dbReference>
<dbReference type="SUPFAM" id="SSF46626">
    <property type="entry name" value="Cytochrome c"/>
    <property type="match status" value="2"/>
</dbReference>
<feature type="domain" description="Cytochrome c" evidence="5">
    <location>
        <begin position="197"/>
        <end position="313"/>
    </location>
</feature>
<dbReference type="GO" id="GO:0020037">
    <property type="term" value="F:heme binding"/>
    <property type="evidence" value="ECO:0007669"/>
    <property type="project" value="InterPro"/>
</dbReference>
<dbReference type="EMBL" id="HE796683">
    <property type="protein sequence ID" value="CCG99282.1"/>
    <property type="molecule type" value="Genomic_DNA"/>
</dbReference>
<evidence type="ECO:0000313" key="7">
    <source>
        <dbReference type="Proteomes" id="UP000011058"/>
    </source>
</evidence>
<dbReference type="PATRIC" id="fig|1166018.3.peg.3002"/>